<dbReference type="AlphaFoldDB" id="A0AAW7M320"/>
<evidence type="ECO:0000256" key="1">
    <source>
        <dbReference type="ARBA" id="ARBA00010641"/>
    </source>
</evidence>
<feature type="domain" description="RNA polymerase sigma-70 region 2" evidence="8">
    <location>
        <begin position="48"/>
        <end position="114"/>
    </location>
</feature>
<dbReference type="Gene3D" id="1.10.10.10">
    <property type="entry name" value="Winged helix-like DNA-binding domain superfamily/Winged helix DNA-binding domain"/>
    <property type="match status" value="1"/>
</dbReference>
<keyword evidence="5 6" id="KW-0804">Transcription</keyword>
<dbReference type="PROSITE" id="PS01063">
    <property type="entry name" value="SIGMA70_ECF"/>
    <property type="match status" value="1"/>
</dbReference>
<dbReference type="PANTHER" id="PTHR43133">
    <property type="entry name" value="RNA POLYMERASE ECF-TYPE SIGMA FACTO"/>
    <property type="match status" value="1"/>
</dbReference>
<evidence type="ECO:0000256" key="7">
    <source>
        <dbReference type="SAM" id="MobiDB-lite"/>
    </source>
</evidence>
<gene>
    <name evidence="10" type="ORF">QQ002_09595</name>
    <name evidence="11" type="ORF">QQX10_04540</name>
</gene>
<evidence type="ECO:0000256" key="3">
    <source>
        <dbReference type="ARBA" id="ARBA00023082"/>
    </source>
</evidence>
<proteinExistence type="inferred from homology"/>
<organism evidence="11 12">
    <name type="scientific">Demequina lignilytica</name>
    <dbReference type="NCBI Taxonomy" id="3051663"/>
    <lineage>
        <taxon>Bacteria</taxon>
        <taxon>Bacillati</taxon>
        <taxon>Actinomycetota</taxon>
        <taxon>Actinomycetes</taxon>
        <taxon>Micrococcales</taxon>
        <taxon>Demequinaceae</taxon>
        <taxon>Demequina</taxon>
    </lineage>
</organism>
<dbReference type="InterPro" id="IPR039425">
    <property type="entry name" value="RNA_pol_sigma-70-like"/>
</dbReference>
<dbReference type="GO" id="GO:0006352">
    <property type="term" value="P:DNA-templated transcription initiation"/>
    <property type="evidence" value="ECO:0007669"/>
    <property type="project" value="InterPro"/>
</dbReference>
<dbReference type="InterPro" id="IPR013324">
    <property type="entry name" value="RNA_pol_sigma_r3/r4-like"/>
</dbReference>
<feature type="region of interest" description="Disordered" evidence="7">
    <location>
        <begin position="1"/>
        <end position="22"/>
    </location>
</feature>
<keyword evidence="2 6" id="KW-0805">Transcription regulation</keyword>
<evidence type="ECO:0000256" key="5">
    <source>
        <dbReference type="ARBA" id="ARBA00023163"/>
    </source>
</evidence>
<dbReference type="NCBIfam" id="TIGR02937">
    <property type="entry name" value="sigma70-ECF"/>
    <property type="match status" value="1"/>
</dbReference>
<dbReference type="InterPro" id="IPR036388">
    <property type="entry name" value="WH-like_DNA-bd_sf"/>
</dbReference>
<dbReference type="PANTHER" id="PTHR43133:SF66">
    <property type="entry name" value="ECF RNA POLYMERASE SIGMA FACTOR SIGK"/>
    <property type="match status" value="1"/>
</dbReference>
<evidence type="ECO:0000313" key="10">
    <source>
        <dbReference type="EMBL" id="MDN4483788.1"/>
    </source>
</evidence>
<evidence type="ECO:0000313" key="13">
    <source>
        <dbReference type="Proteomes" id="UP001172756"/>
    </source>
</evidence>
<dbReference type="Proteomes" id="UP001172756">
    <property type="component" value="Unassembled WGS sequence"/>
</dbReference>
<keyword evidence="4 6" id="KW-0238">DNA-binding</keyword>
<evidence type="ECO:0000259" key="8">
    <source>
        <dbReference type="Pfam" id="PF04542"/>
    </source>
</evidence>
<comment type="similarity">
    <text evidence="1 6">Belongs to the sigma-70 factor family. ECF subfamily.</text>
</comment>
<accession>A0AAW7M320</accession>
<dbReference type="Pfam" id="PF04545">
    <property type="entry name" value="Sigma70_r4"/>
    <property type="match status" value="1"/>
</dbReference>
<evidence type="ECO:0000256" key="6">
    <source>
        <dbReference type="RuleBase" id="RU000716"/>
    </source>
</evidence>
<evidence type="ECO:0000259" key="9">
    <source>
        <dbReference type="Pfam" id="PF04545"/>
    </source>
</evidence>
<dbReference type="InterPro" id="IPR014284">
    <property type="entry name" value="RNA_pol_sigma-70_dom"/>
</dbReference>
<dbReference type="Proteomes" id="UP001172737">
    <property type="component" value="Unassembled WGS sequence"/>
</dbReference>
<dbReference type="InterPro" id="IPR000838">
    <property type="entry name" value="RNA_pol_sigma70_ECF_CS"/>
</dbReference>
<dbReference type="InterPro" id="IPR007630">
    <property type="entry name" value="RNA_pol_sigma70_r4"/>
</dbReference>
<protein>
    <recommendedName>
        <fullName evidence="6">RNA polymerase sigma factor</fullName>
    </recommendedName>
</protein>
<dbReference type="SUPFAM" id="SSF88659">
    <property type="entry name" value="Sigma3 and sigma4 domains of RNA polymerase sigma factors"/>
    <property type="match status" value="1"/>
</dbReference>
<dbReference type="Pfam" id="PF04542">
    <property type="entry name" value="Sigma70_r2"/>
    <property type="match status" value="1"/>
</dbReference>
<reference evidence="10 13" key="2">
    <citation type="submission" date="2023-06" db="EMBL/GenBank/DDBJ databases">
        <title>SYSU T0a273.</title>
        <authorList>
            <person name="Gao L."/>
            <person name="Fang B.-Z."/>
            <person name="Li W.-J."/>
        </authorList>
    </citation>
    <scope>NUCLEOTIDE SEQUENCE [LARGE SCALE GENOMIC DNA]</scope>
    <source>
        <strain evidence="10 13">SYSU T0a273</strain>
    </source>
</reference>
<evidence type="ECO:0000256" key="2">
    <source>
        <dbReference type="ARBA" id="ARBA00023015"/>
    </source>
</evidence>
<keyword evidence="12" id="KW-1185">Reference proteome</keyword>
<keyword evidence="3 6" id="KW-0731">Sigma factor</keyword>
<feature type="domain" description="RNA polymerase sigma-70 region 4" evidence="9">
    <location>
        <begin position="153"/>
        <end position="200"/>
    </location>
</feature>
<dbReference type="GO" id="GO:0003677">
    <property type="term" value="F:DNA binding"/>
    <property type="evidence" value="ECO:0007669"/>
    <property type="project" value="UniProtKB-KW"/>
</dbReference>
<dbReference type="EMBL" id="JAUHQB010000006">
    <property type="protein sequence ID" value="MDN4483788.1"/>
    <property type="molecule type" value="Genomic_DNA"/>
</dbReference>
<evidence type="ECO:0000313" key="12">
    <source>
        <dbReference type="Proteomes" id="UP001172737"/>
    </source>
</evidence>
<dbReference type="InterPro" id="IPR007627">
    <property type="entry name" value="RNA_pol_sigma70_r2"/>
</dbReference>
<sequence length="207" mass="23088">MPERTMRRVGMGDEDAAGAAAARPAPDRLAGLLVAAGRGDADAFEAVYDATAASVHGLALRIVRDPEMAQDVTQEVMVEVWRQAARYRPDLGSPRTWILTIAHRRAVDRVRAEQAHSDRLQRHARPEIDVHDQDALVDTMFRQWQATRVRAGLAGLTPLQREALELTYYKGYTNAQLAQALDIPLGTAKARIRDAIIRLRDMWEVTT</sequence>
<dbReference type="InterPro" id="IPR013325">
    <property type="entry name" value="RNA_pol_sigma_r2"/>
</dbReference>
<name>A0AAW7M320_9MICO</name>
<evidence type="ECO:0000256" key="4">
    <source>
        <dbReference type="ARBA" id="ARBA00023125"/>
    </source>
</evidence>
<dbReference type="SUPFAM" id="SSF88946">
    <property type="entry name" value="Sigma2 domain of RNA polymerase sigma factors"/>
    <property type="match status" value="1"/>
</dbReference>
<evidence type="ECO:0000313" key="11">
    <source>
        <dbReference type="EMBL" id="MDN4487435.1"/>
    </source>
</evidence>
<comment type="caution">
    <text evidence="11">The sequence shown here is derived from an EMBL/GenBank/DDBJ whole genome shotgun (WGS) entry which is preliminary data.</text>
</comment>
<dbReference type="RefSeq" id="WP_301118495.1">
    <property type="nucleotide sequence ID" value="NZ_JAUHPX010000002.1"/>
</dbReference>
<dbReference type="GO" id="GO:0016987">
    <property type="term" value="F:sigma factor activity"/>
    <property type="evidence" value="ECO:0007669"/>
    <property type="project" value="UniProtKB-KW"/>
</dbReference>
<reference evidence="11" key="1">
    <citation type="submission" date="2023-06" db="EMBL/GenBank/DDBJ databases">
        <title>Sysu t00039.</title>
        <authorList>
            <person name="Gao L."/>
            <person name="Fang B.-Z."/>
            <person name="Li W.-J."/>
        </authorList>
    </citation>
    <scope>NUCLEOTIDE SEQUENCE</scope>
    <source>
        <strain evidence="11">SYSU T00039</strain>
    </source>
</reference>
<dbReference type="Gene3D" id="1.10.1740.10">
    <property type="match status" value="1"/>
</dbReference>
<dbReference type="EMBL" id="JAUHPX010000002">
    <property type="protein sequence ID" value="MDN4487435.1"/>
    <property type="molecule type" value="Genomic_DNA"/>
</dbReference>